<keyword evidence="5" id="KW-0378">Hydrolase</keyword>
<dbReference type="GeneID" id="25990514"/>
<proteinExistence type="inferred from homology"/>
<evidence type="ECO:0000256" key="4">
    <source>
        <dbReference type="ARBA" id="ARBA00022741"/>
    </source>
</evidence>
<evidence type="ECO:0000256" key="10">
    <source>
        <dbReference type="ARBA" id="ARBA00023289"/>
    </source>
</evidence>
<keyword evidence="7" id="KW-0342">GTP-binding</keyword>
<dbReference type="SMART" id="SM00174">
    <property type="entry name" value="RHO"/>
    <property type="match status" value="1"/>
</dbReference>
<sequence length="345" mass="37473">MAPRRYSDLPNFELTAEQASSGSPGSGLPSPAFTKFKLNGSPRNRAVNLPLSPAPTSPRPWLQSPCTSAGPSRAHSRQSSRAGTPCLSRRPSILQEEDPDSDEYPPGSSPPPPYRPSSPPAPASPLLSPTPHHAQPCLVRIAERRIVLANSNVTVPMSSAGGMKRKVVILGSPSVGKTSITQQYVTPPTYNEQYYPTIESTNQKTVKYKGIEYDCEIVDTAGQDEFSLFPPKYATGVHGYMLVYSIASRQSFDMITTLYEKILDQGGLEKVPCVIVGQKCDLKDERRVTAAEGQALAKKLGAAFVESSAKDNKNVEGAFDALLAEMQREYNPAPPAPAKSKWWPW</sequence>
<protein>
    <submittedName>
        <fullName evidence="14">RHEB small monomeric GTPase</fullName>
    </submittedName>
</protein>
<dbReference type="AlphaFoldDB" id="J5TNB4"/>
<dbReference type="PRINTS" id="PR00449">
    <property type="entry name" value="RASTRNSFRMNG"/>
</dbReference>
<keyword evidence="6" id="KW-0460">Magnesium</keyword>
<dbReference type="SMART" id="SM00173">
    <property type="entry name" value="RAS"/>
    <property type="match status" value="1"/>
</dbReference>
<dbReference type="HOGENOM" id="CLU_804573_0_0_1"/>
<comment type="subcellular location">
    <subcellularLocation>
        <location evidence="1">Cell membrane</location>
        <topology evidence="1">Lipid-anchor</topology>
        <orientation evidence="1">Cytoplasmic side</orientation>
    </subcellularLocation>
</comment>
<name>J5TNB4_TRIAS</name>
<dbReference type="GO" id="GO:0003924">
    <property type="term" value="F:GTPase activity"/>
    <property type="evidence" value="ECO:0007669"/>
    <property type="project" value="InterPro"/>
</dbReference>
<dbReference type="GO" id="GO:0005886">
    <property type="term" value="C:plasma membrane"/>
    <property type="evidence" value="ECO:0007669"/>
    <property type="project" value="UniProtKB-SubCell"/>
</dbReference>
<evidence type="ECO:0000256" key="3">
    <source>
        <dbReference type="ARBA" id="ARBA00022723"/>
    </source>
</evidence>
<dbReference type="InterPro" id="IPR027417">
    <property type="entry name" value="P-loop_NTPase"/>
</dbReference>
<dbReference type="RefSeq" id="XP_014182726.1">
    <property type="nucleotide sequence ID" value="XM_014327251.1"/>
</dbReference>
<dbReference type="KEGG" id="tasa:A1Q1_07002"/>
<keyword evidence="10" id="KW-0636">Prenylation</keyword>
<accession>J5TNB4</accession>
<dbReference type="PROSITE" id="PS51421">
    <property type="entry name" value="RAS"/>
    <property type="match status" value="1"/>
</dbReference>
<feature type="compositionally biased region" description="Low complexity" evidence="13">
    <location>
        <begin position="20"/>
        <end position="31"/>
    </location>
</feature>
<gene>
    <name evidence="14" type="ORF">A1Q1_07002</name>
</gene>
<dbReference type="SUPFAM" id="SSF52540">
    <property type="entry name" value="P-loop containing nucleoside triphosphate hydrolases"/>
    <property type="match status" value="1"/>
</dbReference>
<comment type="catalytic activity">
    <reaction evidence="12">
        <text>GTP + H2O = GDP + phosphate + H(+)</text>
        <dbReference type="Rhea" id="RHEA:19669"/>
        <dbReference type="ChEBI" id="CHEBI:15377"/>
        <dbReference type="ChEBI" id="CHEBI:15378"/>
        <dbReference type="ChEBI" id="CHEBI:37565"/>
        <dbReference type="ChEBI" id="CHEBI:43474"/>
        <dbReference type="ChEBI" id="CHEBI:58189"/>
    </reaction>
    <physiologicalReaction direction="left-to-right" evidence="12">
        <dbReference type="Rhea" id="RHEA:19670"/>
    </physiologicalReaction>
</comment>
<evidence type="ECO:0000256" key="2">
    <source>
        <dbReference type="ARBA" id="ARBA00022481"/>
    </source>
</evidence>
<dbReference type="GO" id="GO:0046872">
    <property type="term" value="F:metal ion binding"/>
    <property type="evidence" value="ECO:0007669"/>
    <property type="project" value="UniProtKB-KW"/>
</dbReference>
<feature type="compositionally biased region" description="Pro residues" evidence="13">
    <location>
        <begin position="107"/>
        <end position="123"/>
    </location>
</feature>
<dbReference type="InterPro" id="IPR005225">
    <property type="entry name" value="Small_GTP-bd"/>
</dbReference>
<evidence type="ECO:0000256" key="6">
    <source>
        <dbReference type="ARBA" id="ARBA00022842"/>
    </source>
</evidence>
<dbReference type="InterPro" id="IPR001806">
    <property type="entry name" value="Small_GTPase"/>
</dbReference>
<evidence type="ECO:0000256" key="1">
    <source>
        <dbReference type="ARBA" id="ARBA00004342"/>
    </source>
</evidence>
<evidence type="ECO:0000256" key="8">
    <source>
        <dbReference type="ARBA" id="ARBA00023136"/>
    </source>
</evidence>
<dbReference type="FunFam" id="3.40.50.300:FF:000273">
    <property type="entry name" value="GTP-binding protein Rheb homolog"/>
    <property type="match status" value="1"/>
</dbReference>
<evidence type="ECO:0000256" key="12">
    <source>
        <dbReference type="ARBA" id="ARBA00049117"/>
    </source>
</evidence>
<keyword evidence="3" id="KW-0479">Metal-binding</keyword>
<comment type="caution">
    <text evidence="14">The sequence shown here is derived from an EMBL/GenBank/DDBJ whole genome shotgun (WGS) entry which is preliminary data.</text>
</comment>
<dbReference type="CDD" id="cd04137">
    <property type="entry name" value="RheB"/>
    <property type="match status" value="1"/>
</dbReference>
<dbReference type="Pfam" id="PF00071">
    <property type="entry name" value="Ras"/>
    <property type="match status" value="1"/>
</dbReference>
<dbReference type="EMBL" id="ALBS01000047">
    <property type="protein sequence ID" value="EJT51771.1"/>
    <property type="molecule type" value="Genomic_DNA"/>
</dbReference>
<evidence type="ECO:0000256" key="11">
    <source>
        <dbReference type="ARBA" id="ARBA00037969"/>
    </source>
</evidence>
<evidence type="ECO:0000313" key="14">
    <source>
        <dbReference type="EMBL" id="EJT51771.1"/>
    </source>
</evidence>
<keyword evidence="2" id="KW-0488">Methylation</keyword>
<comment type="similarity">
    <text evidence="11">Belongs to the small GTPase superfamily. Rheb family.</text>
</comment>
<dbReference type="NCBIfam" id="TIGR00231">
    <property type="entry name" value="small_GTP"/>
    <property type="match status" value="1"/>
</dbReference>
<dbReference type="OrthoDB" id="5976022at2759"/>
<dbReference type="Gene3D" id="3.40.50.300">
    <property type="entry name" value="P-loop containing nucleotide triphosphate hydrolases"/>
    <property type="match status" value="1"/>
</dbReference>
<dbReference type="PROSITE" id="PS51419">
    <property type="entry name" value="RAB"/>
    <property type="match status" value="1"/>
</dbReference>
<reference evidence="14 15" key="1">
    <citation type="journal article" date="2012" name="Eukaryot. Cell">
        <title>Draft genome sequence of CBS 2479, the standard type strain of Trichosporon asahii.</title>
        <authorList>
            <person name="Yang R.Y."/>
            <person name="Li H.T."/>
            <person name="Zhu H."/>
            <person name="Zhou G.P."/>
            <person name="Wang M."/>
            <person name="Wang L."/>
        </authorList>
    </citation>
    <scope>NUCLEOTIDE SEQUENCE [LARGE SCALE GENOMIC DNA]</scope>
    <source>
        <strain evidence="15">ATCC 90039 / CBS 2479 / JCM 2466 / KCTC 7840 / NCYC 2677 / UAMH 7654</strain>
    </source>
</reference>
<evidence type="ECO:0000313" key="15">
    <source>
        <dbReference type="Proteomes" id="UP000002748"/>
    </source>
</evidence>
<evidence type="ECO:0000256" key="5">
    <source>
        <dbReference type="ARBA" id="ARBA00022801"/>
    </source>
</evidence>
<keyword evidence="8" id="KW-0472">Membrane</keyword>
<organism evidence="14 15">
    <name type="scientific">Trichosporon asahii var. asahii (strain ATCC 90039 / CBS 2479 / JCM 2466 / KCTC 7840 / NBRC 103889/ NCYC 2677 / UAMH 7654)</name>
    <name type="common">Yeast</name>
    <dbReference type="NCBI Taxonomy" id="1186058"/>
    <lineage>
        <taxon>Eukaryota</taxon>
        <taxon>Fungi</taxon>
        <taxon>Dikarya</taxon>
        <taxon>Basidiomycota</taxon>
        <taxon>Agaricomycotina</taxon>
        <taxon>Tremellomycetes</taxon>
        <taxon>Trichosporonales</taxon>
        <taxon>Trichosporonaceae</taxon>
        <taxon>Trichosporon</taxon>
    </lineage>
</organism>
<keyword evidence="9" id="KW-0449">Lipoprotein</keyword>
<dbReference type="PANTHER" id="PTHR24070">
    <property type="entry name" value="RAS, DI-RAS, AND RHEB FAMILY MEMBERS OF SMALL GTPASE SUPERFAMILY"/>
    <property type="match status" value="1"/>
</dbReference>
<keyword evidence="4" id="KW-0547">Nucleotide-binding</keyword>
<dbReference type="Proteomes" id="UP000002748">
    <property type="component" value="Unassembled WGS sequence"/>
</dbReference>
<dbReference type="GO" id="GO:0007165">
    <property type="term" value="P:signal transduction"/>
    <property type="evidence" value="ECO:0007669"/>
    <property type="project" value="InterPro"/>
</dbReference>
<evidence type="ECO:0000256" key="7">
    <source>
        <dbReference type="ARBA" id="ARBA00023134"/>
    </source>
</evidence>
<dbReference type="PROSITE" id="PS51420">
    <property type="entry name" value="RHO"/>
    <property type="match status" value="1"/>
</dbReference>
<dbReference type="InterPro" id="IPR020849">
    <property type="entry name" value="Small_GTPase_Ras-type"/>
</dbReference>
<evidence type="ECO:0000256" key="13">
    <source>
        <dbReference type="SAM" id="MobiDB-lite"/>
    </source>
</evidence>
<dbReference type="GO" id="GO:0005525">
    <property type="term" value="F:GTP binding"/>
    <property type="evidence" value="ECO:0007669"/>
    <property type="project" value="UniProtKB-KW"/>
</dbReference>
<evidence type="ECO:0000256" key="9">
    <source>
        <dbReference type="ARBA" id="ARBA00023288"/>
    </source>
</evidence>
<dbReference type="VEuPathDB" id="FungiDB:A1Q1_07002"/>
<feature type="region of interest" description="Disordered" evidence="13">
    <location>
        <begin position="1"/>
        <end position="132"/>
    </location>
</feature>
<dbReference type="SMART" id="SM00175">
    <property type="entry name" value="RAB"/>
    <property type="match status" value="1"/>
</dbReference>